<dbReference type="PANTHER" id="PTHR43441:SF12">
    <property type="entry name" value="RIBOSOMAL N-ACETYLTRANSFERASE YDAF-RELATED"/>
    <property type="match status" value="1"/>
</dbReference>
<accession>A0A4R6BTF5</accession>
<gene>
    <name evidence="2" type="ORF">ERX29_07730</name>
</gene>
<feature type="domain" description="N-acetyltransferase" evidence="1">
    <location>
        <begin position="26"/>
        <end position="175"/>
    </location>
</feature>
<dbReference type="SUPFAM" id="SSF55729">
    <property type="entry name" value="Acyl-CoA N-acyltransferases (Nat)"/>
    <property type="match status" value="1"/>
</dbReference>
<keyword evidence="3" id="KW-1185">Reference proteome</keyword>
<dbReference type="Pfam" id="PF13302">
    <property type="entry name" value="Acetyltransf_3"/>
    <property type="match status" value="1"/>
</dbReference>
<evidence type="ECO:0000313" key="3">
    <source>
        <dbReference type="Proteomes" id="UP000294802"/>
    </source>
</evidence>
<dbReference type="InterPro" id="IPR051908">
    <property type="entry name" value="Ribosomal_N-acetyltransferase"/>
</dbReference>
<dbReference type="CDD" id="cd04301">
    <property type="entry name" value="NAT_SF"/>
    <property type="match status" value="1"/>
</dbReference>
<dbReference type="RefSeq" id="WP_133444128.1">
    <property type="nucleotide sequence ID" value="NZ_SCWB01000012.1"/>
</dbReference>
<dbReference type="InterPro" id="IPR000182">
    <property type="entry name" value="GNAT_dom"/>
</dbReference>
<dbReference type="GO" id="GO:0008999">
    <property type="term" value="F:protein-N-terminal-alanine acetyltransferase activity"/>
    <property type="evidence" value="ECO:0007669"/>
    <property type="project" value="TreeGrafter"/>
</dbReference>
<dbReference type="EMBL" id="SCWB01000012">
    <property type="protein sequence ID" value="TDM07932.1"/>
    <property type="molecule type" value="Genomic_DNA"/>
</dbReference>
<protein>
    <submittedName>
        <fullName evidence="2">N-acetyltransferase</fullName>
    </submittedName>
</protein>
<evidence type="ECO:0000313" key="2">
    <source>
        <dbReference type="EMBL" id="TDM07932.1"/>
    </source>
</evidence>
<dbReference type="GO" id="GO:1990189">
    <property type="term" value="F:protein N-terminal-serine acetyltransferase activity"/>
    <property type="evidence" value="ECO:0007669"/>
    <property type="project" value="TreeGrafter"/>
</dbReference>
<dbReference type="AlphaFoldDB" id="A0A4R6BTF5"/>
<dbReference type="Gene3D" id="3.40.630.30">
    <property type="match status" value="1"/>
</dbReference>
<dbReference type="OrthoDB" id="9784707at2"/>
<organism evidence="2 3">
    <name type="scientific">Macrococcus lamae</name>
    <dbReference type="NCBI Taxonomy" id="198484"/>
    <lineage>
        <taxon>Bacteria</taxon>
        <taxon>Bacillati</taxon>
        <taxon>Bacillota</taxon>
        <taxon>Bacilli</taxon>
        <taxon>Bacillales</taxon>
        <taxon>Staphylococcaceae</taxon>
        <taxon>Macrococcus</taxon>
    </lineage>
</organism>
<proteinExistence type="predicted"/>
<dbReference type="PANTHER" id="PTHR43441">
    <property type="entry name" value="RIBOSOMAL-PROTEIN-SERINE ACETYLTRANSFERASE"/>
    <property type="match status" value="1"/>
</dbReference>
<dbReference type="PROSITE" id="PS51186">
    <property type="entry name" value="GNAT"/>
    <property type="match status" value="1"/>
</dbReference>
<reference evidence="2 3" key="1">
    <citation type="submission" date="2019-01" db="EMBL/GenBank/DDBJ databases">
        <title>Draft genome sequences of the type strains of six Macrococcus species.</title>
        <authorList>
            <person name="Mazhar S."/>
            <person name="Altermann E."/>
            <person name="Hill C."/>
            <person name="Mcauliffe O."/>
        </authorList>
    </citation>
    <scope>NUCLEOTIDE SEQUENCE [LARGE SCALE GENOMIC DNA]</scope>
    <source>
        <strain evidence="2 3">CCM4815</strain>
    </source>
</reference>
<sequence length="185" mass="21620">MTIFKLAVDDHITLVQPELFLAEDLFNVLDNNREHLREFLDFVDMTKEVSDERLYIKMMLEKQAAETGRLFLIYYDEQLVGTIDLHNIDRNNKKAEIGYWLDKNYNGRRITTKCVTKVCEIAFQYMRLNKLTIIAEVGNQGSNKVALNAGFTIVGTDKDDVYRNDQFCDMNRYALLKKDFKVKAN</sequence>
<keyword evidence="2" id="KW-0808">Transferase</keyword>
<dbReference type="GO" id="GO:0005737">
    <property type="term" value="C:cytoplasm"/>
    <property type="evidence" value="ECO:0007669"/>
    <property type="project" value="TreeGrafter"/>
</dbReference>
<dbReference type="InterPro" id="IPR016181">
    <property type="entry name" value="Acyl_CoA_acyltransferase"/>
</dbReference>
<evidence type="ECO:0000259" key="1">
    <source>
        <dbReference type="PROSITE" id="PS51186"/>
    </source>
</evidence>
<dbReference type="Proteomes" id="UP000294802">
    <property type="component" value="Unassembled WGS sequence"/>
</dbReference>
<comment type="caution">
    <text evidence="2">The sequence shown here is derived from an EMBL/GenBank/DDBJ whole genome shotgun (WGS) entry which is preliminary data.</text>
</comment>
<name>A0A4R6BTF5_9STAP</name>